<dbReference type="EC" id="2.4.-.-" evidence="10"/>
<dbReference type="Pfam" id="PF13231">
    <property type="entry name" value="PMT_2"/>
    <property type="match status" value="1"/>
</dbReference>
<keyword evidence="6 8" id="KW-1133">Transmembrane helix</keyword>
<feature type="transmembrane region" description="Helical" evidence="8">
    <location>
        <begin position="286"/>
        <end position="305"/>
    </location>
</feature>
<feature type="transmembrane region" description="Helical" evidence="8">
    <location>
        <begin position="102"/>
        <end position="135"/>
    </location>
</feature>
<evidence type="ECO:0000256" key="4">
    <source>
        <dbReference type="ARBA" id="ARBA00022679"/>
    </source>
</evidence>
<keyword evidence="7 8" id="KW-0472">Membrane</keyword>
<protein>
    <submittedName>
        <fullName evidence="10">Glycosyltransferase family 39 protein</fullName>
        <ecNumber evidence="10">2.4.-.-</ecNumber>
    </submittedName>
</protein>
<evidence type="ECO:0000313" key="11">
    <source>
        <dbReference type="Proteomes" id="UP001549773"/>
    </source>
</evidence>
<feature type="domain" description="Glycosyltransferase RgtA/B/C/D-like" evidence="9">
    <location>
        <begin position="49"/>
        <end position="202"/>
    </location>
</feature>
<keyword evidence="11" id="KW-1185">Reference proteome</keyword>
<keyword evidence="4 10" id="KW-0808">Transferase</keyword>
<dbReference type="PANTHER" id="PTHR33908">
    <property type="entry name" value="MANNOSYLTRANSFERASE YKCB-RELATED"/>
    <property type="match status" value="1"/>
</dbReference>
<dbReference type="RefSeq" id="WP_354618664.1">
    <property type="nucleotide sequence ID" value="NZ_JBEWYP010000005.1"/>
</dbReference>
<comment type="subcellular location">
    <subcellularLocation>
        <location evidence="1">Cell membrane</location>
        <topology evidence="1">Multi-pass membrane protein</topology>
    </subcellularLocation>
</comment>
<feature type="transmembrane region" description="Helical" evidence="8">
    <location>
        <begin position="230"/>
        <end position="248"/>
    </location>
</feature>
<feature type="transmembrane region" description="Helical" evidence="8">
    <location>
        <begin position="184"/>
        <end position="204"/>
    </location>
</feature>
<feature type="transmembrane region" description="Helical" evidence="8">
    <location>
        <begin position="260"/>
        <end position="280"/>
    </location>
</feature>
<name>A0ABV2TX41_9FLAO</name>
<sequence>MIPKLPKILLYLLIALFALNMAQSYFTELIFDEAYYWYYAQNMAWGYFDHPPMVALMIKMSSVFFNGELGVRFMSCILSVATFLVLWLLIENPKKERYGVQFFVLVFSMTLINAYGFFTLPDTPFLFFTALFLLLYKRFIAKPSALLALGLGMVMAALMYSKYHAVLVILFTLLSNIKLVWNKYAWLSVAVALLCYTPHFYWLYENDFVSIKYHLYERPNRAYEFADFTLGYFVNLVALFGLTFPWIYKSLYKTKAKDQFTKALLYLTYGVLIFFFISSFNRRIQTQWIIVISIPMAIMAFNYLLENDNAKKWIYRLGLANIAILLFLRIGLVYEPLFPVVYETHGNTRWVGDIKSQIGDMPVVFENSYRSAPMYAFYSGSPTYSLNNIMYRQNQYTIDDSESKVQHQKILYISKYTKSGDITLNWPDGTVFYGNYMENFESFRKLRCYVAEENITLNTDQELTLKVFNPYEANIPLEKIKFGIAYLNDYKQVMETLPLPMTPINKEALTIKAQDTTKFTFKLPKPKMENPGFFKISISENGLYMGINGDNIKLE</sequence>
<organism evidence="10 11">
    <name type="scientific">Sediminicola luteus</name>
    <dbReference type="NCBI Taxonomy" id="319238"/>
    <lineage>
        <taxon>Bacteria</taxon>
        <taxon>Pseudomonadati</taxon>
        <taxon>Bacteroidota</taxon>
        <taxon>Flavobacteriia</taxon>
        <taxon>Flavobacteriales</taxon>
        <taxon>Flavobacteriaceae</taxon>
        <taxon>Sediminicola</taxon>
    </lineage>
</organism>
<keyword evidence="2" id="KW-1003">Cell membrane</keyword>
<evidence type="ECO:0000256" key="3">
    <source>
        <dbReference type="ARBA" id="ARBA00022676"/>
    </source>
</evidence>
<accession>A0ABV2TX41</accession>
<dbReference type="GO" id="GO:0016757">
    <property type="term" value="F:glycosyltransferase activity"/>
    <property type="evidence" value="ECO:0007669"/>
    <property type="project" value="UniProtKB-KW"/>
</dbReference>
<evidence type="ECO:0000256" key="2">
    <source>
        <dbReference type="ARBA" id="ARBA00022475"/>
    </source>
</evidence>
<keyword evidence="5 8" id="KW-0812">Transmembrane</keyword>
<evidence type="ECO:0000256" key="7">
    <source>
        <dbReference type="ARBA" id="ARBA00023136"/>
    </source>
</evidence>
<evidence type="ECO:0000259" key="9">
    <source>
        <dbReference type="Pfam" id="PF13231"/>
    </source>
</evidence>
<dbReference type="EMBL" id="JBEWYP010000005">
    <property type="protein sequence ID" value="MET7029861.1"/>
    <property type="molecule type" value="Genomic_DNA"/>
</dbReference>
<feature type="transmembrane region" description="Helical" evidence="8">
    <location>
        <begin position="69"/>
        <end position="90"/>
    </location>
</feature>
<evidence type="ECO:0000256" key="8">
    <source>
        <dbReference type="SAM" id="Phobius"/>
    </source>
</evidence>
<evidence type="ECO:0000256" key="1">
    <source>
        <dbReference type="ARBA" id="ARBA00004651"/>
    </source>
</evidence>
<dbReference type="PANTHER" id="PTHR33908:SF11">
    <property type="entry name" value="MEMBRANE PROTEIN"/>
    <property type="match status" value="1"/>
</dbReference>
<comment type="caution">
    <text evidence="10">The sequence shown here is derived from an EMBL/GenBank/DDBJ whole genome shotgun (WGS) entry which is preliminary data.</text>
</comment>
<proteinExistence type="predicted"/>
<gene>
    <name evidence="10" type="ORF">ABXZ32_10665</name>
</gene>
<keyword evidence="3 10" id="KW-0328">Glycosyltransferase</keyword>
<feature type="transmembrane region" description="Helical" evidence="8">
    <location>
        <begin position="317"/>
        <end position="334"/>
    </location>
</feature>
<evidence type="ECO:0000256" key="6">
    <source>
        <dbReference type="ARBA" id="ARBA00022989"/>
    </source>
</evidence>
<dbReference type="InterPro" id="IPR038731">
    <property type="entry name" value="RgtA/B/C-like"/>
</dbReference>
<reference evidence="10 11" key="1">
    <citation type="submission" date="2024-07" db="EMBL/GenBank/DDBJ databases">
        <title>The genome sequence of type strain Sediminicola luteus GDMCC 1.2596T.</title>
        <authorList>
            <person name="Liu Y."/>
        </authorList>
    </citation>
    <scope>NUCLEOTIDE SEQUENCE [LARGE SCALE GENOMIC DNA]</scope>
    <source>
        <strain evidence="10 11">GDMCC 1.2596</strain>
    </source>
</reference>
<feature type="transmembrane region" description="Helical" evidence="8">
    <location>
        <begin position="147"/>
        <end position="172"/>
    </location>
</feature>
<dbReference type="Proteomes" id="UP001549773">
    <property type="component" value="Unassembled WGS sequence"/>
</dbReference>
<dbReference type="InterPro" id="IPR050297">
    <property type="entry name" value="LipidA_mod_glycosyltrf_83"/>
</dbReference>
<evidence type="ECO:0000256" key="5">
    <source>
        <dbReference type="ARBA" id="ARBA00022692"/>
    </source>
</evidence>
<evidence type="ECO:0000313" key="10">
    <source>
        <dbReference type="EMBL" id="MET7029861.1"/>
    </source>
</evidence>